<evidence type="ECO:0000313" key="3">
    <source>
        <dbReference type="Proteomes" id="UP000823561"/>
    </source>
</evidence>
<evidence type="ECO:0000313" key="2">
    <source>
        <dbReference type="EMBL" id="KAG5280591.1"/>
    </source>
</evidence>
<evidence type="ECO:0008006" key="4">
    <source>
        <dbReference type="Google" id="ProtNLM"/>
    </source>
</evidence>
<reference evidence="2" key="1">
    <citation type="submission" date="2020-10" db="EMBL/GenBank/DDBJ databases">
        <title>Chromosome-scale genome assembly of the Allis shad, Alosa alosa.</title>
        <authorList>
            <person name="Margot Z."/>
            <person name="Christophe K."/>
            <person name="Cabau C."/>
            <person name="Louis A."/>
            <person name="Berthelot C."/>
            <person name="Parey E."/>
            <person name="Roest Crollius H."/>
            <person name="Montfort J."/>
            <person name="Robinson-Rechavi M."/>
            <person name="Bucao C."/>
            <person name="Bouchez O."/>
            <person name="Gislard M."/>
            <person name="Lluch J."/>
            <person name="Milhes M."/>
            <person name="Lampietro C."/>
            <person name="Lopez Roques C."/>
            <person name="Donnadieu C."/>
            <person name="Braasch I."/>
            <person name="Desvignes T."/>
            <person name="Postlethwait J."/>
            <person name="Bobe J."/>
            <person name="Guiguen Y."/>
        </authorList>
    </citation>
    <scope>NUCLEOTIDE SEQUENCE</scope>
    <source>
        <strain evidence="2">M-15738</strain>
        <tissue evidence="2">Blood</tissue>
    </source>
</reference>
<keyword evidence="3" id="KW-1185">Reference proteome</keyword>
<comment type="caution">
    <text evidence="2">The sequence shown here is derived from an EMBL/GenBank/DDBJ whole genome shotgun (WGS) entry which is preliminary data.</text>
</comment>
<organism evidence="2 3">
    <name type="scientific">Alosa alosa</name>
    <name type="common">allis shad</name>
    <dbReference type="NCBI Taxonomy" id="278164"/>
    <lineage>
        <taxon>Eukaryota</taxon>
        <taxon>Metazoa</taxon>
        <taxon>Chordata</taxon>
        <taxon>Craniata</taxon>
        <taxon>Vertebrata</taxon>
        <taxon>Euteleostomi</taxon>
        <taxon>Actinopterygii</taxon>
        <taxon>Neopterygii</taxon>
        <taxon>Teleostei</taxon>
        <taxon>Clupei</taxon>
        <taxon>Clupeiformes</taxon>
        <taxon>Clupeoidei</taxon>
        <taxon>Clupeidae</taxon>
        <taxon>Alosa</taxon>
    </lineage>
</organism>
<dbReference type="Proteomes" id="UP000823561">
    <property type="component" value="Chromosome 5"/>
</dbReference>
<sequence>MSTGIIGSKSPTSHSAAVQKSSRSVSSTVCAEYAATIHPTLRRLQTGLKDSSVEVINNTGLNRPKYVLITQHKRSVFDQKSALKIQQCHGDKLLQMGVDAHLVTWITDYLTRRPQFVRLKNCLSDTVICSTGAPQGTVLSPVLFTLYTSDFCYNTESLDMISWRLRSLPCTTDRLRKSFVPRAIELFNASLKGRGEIDFSA</sequence>
<protein>
    <recommendedName>
        <fullName evidence="4">Reverse transcriptase domain-containing protein</fullName>
    </recommendedName>
</protein>
<accession>A0AAV6H3K7</accession>
<dbReference type="AlphaFoldDB" id="A0AAV6H3K7"/>
<evidence type="ECO:0000256" key="1">
    <source>
        <dbReference type="SAM" id="MobiDB-lite"/>
    </source>
</evidence>
<gene>
    <name evidence="2" type="ORF">AALO_G00061860</name>
</gene>
<feature type="region of interest" description="Disordered" evidence="1">
    <location>
        <begin position="1"/>
        <end position="20"/>
    </location>
</feature>
<proteinExistence type="predicted"/>
<name>A0AAV6H3K7_9TELE</name>
<dbReference type="EMBL" id="JADWDJ010000005">
    <property type="protein sequence ID" value="KAG5280591.1"/>
    <property type="molecule type" value="Genomic_DNA"/>
</dbReference>